<evidence type="ECO:0000313" key="1">
    <source>
        <dbReference type="EMBL" id="EAY24269.1"/>
    </source>
</evidence>
<dbReference type="EMBL" id="AAWS01000075">
    <property type="protein sequence ID" value="EAY24269.1"/>
    <property type="molecule type" value="Genomic_DNA"/>
</dbReference>
<gene>
    <name evidence="1" type="ORF">M23134_03655</name>
</gene>
<dbReference type="AlphaFoldDB" id="A1ZZB7"/>
<evidence type="ECO:0000313" key="2">
    <source>
        <dbReference type="Proteomes" id="UP000004095"/>
    </source>
</evidence>
<dbReference type="Proteomes" id="UP000004095">
    <property type="component" value="Unassembled WGS sequence"/>
</dbReference>
<organism evidence="1 2">
    <name type="scientific">Microscilla marina ATCC 23134</name>
    <dbReference type="NCBI Taxonomy" id="313606"/>
    <lineage>
        <taxon>Bacteria</taxon>
        <taxon>Pseudomonadati</taxon>
        <taxon>Bacteroidota</taxon>
        <taxon>Cytophagia</taxon>
        <taxon>Cytophagales</taxon>
        <taxon>Microscillaceae</taxon>
        <taxon>Microscilla</taxon>
    </lineage>
</organism>
<protein>
    <submittedName>
        <fullName evidence="1">Uncharacterized protein</fullName>
    </submittedName>
</protein>
<name>A1ZZB7_MICM2</name>
<proteinExistence type="predicted"/>
<keyword evidence="2" id="KW-1185">Reference proteome</keyword>
<comment type="caution">
    <text evidence="1">The sequence shown here is derived from an EMBL/GenBank/DDBJ whole genome shotgun (WGS) entry which is preliminary data.</text>
</comment>
<sequence>MFKISVEIEGVYSTEALFAGVAIATAKTDGCSPAAPSSAKG</sequence>
<reference evidence="1 2" key="1">
    <citation type="submission" date="2007-01" db="EMBL/GenBank/DDBJ databases">
        <authorList>
            <person name="Haygood M."/>
            <person name="Podell S."/>
            <person name="Anderson C."/>
            <person name="Hopkinson B."/>
            <person name="Roe K."/>
            <person name="Barbeau K."/>
            <person name="Gaasterland T."/>
            <person name="Ferriera S."/>
            <person name="Johnson J."/>
            <person name="Kravitz S."/>
            <person name="Beeson K."/>
            <person name="Sutton G."/>
            <person name="Rogers Y.-H."/>
            <person name="Friedman R."/>
            <person name="Frazier M."/>
            <person name="Venter J.C."/>
        </authorList>
    </citation>
    <scope>NUCLEOTIDE SEQUENCE [LARGE SCALE GENOMIC DNA]</scope>
    <source>
        <strain evidence="1 2">ATCC 23134</strain>
    </source>
</reference>
<accession>A1ZZB7</accession>